<dbReference type="EMBL" id="MU004237">
    <property type="protein sequence ID" value="KAF2668069.1"/>
    <property type="molecule type" value="Genomic_DNA"/>
</dbReference>
<dbReference type="GO" id="GO:0052851">
    <property type="term" value="F:ferric-chelate reductase (NADPH) activity"/>
    <property type="evidence" value="ECO:0007669"/>
    <property type="project" value="UniProtKB-EC"/>
</dbReference>
<keyword evidence="7" id="KW-0249">Electron transport</keyword>
<dbReference type="InterPro" id="IPR013121">
    <property type="entry name" value="Fe_red_NAD-bd_6"/>
</dbReference>
<dbReference type="GO" id="GO:0015677">
    <property type="term" value="P:copper ion import"/>
    <property type="evidence" value="ECO:0007669"/>
    <property type="project" value="TreeGrafter"/>
</dbReference>
<feature type="transmembrane region" description="Helical" evidence="14">
    <location>
        <begin position="52"/>
        <end position="72"/>
    </location>
</feature>
<feature type="transmembrane region" description="Helical" evidence="14">
    <location>
        <begin position="116"/>
        <end position="136"/>
    </location>
</feature>
<comment type="catalytic activity">
    <reaction evidence="12">
        <text>2 a Fe(II)-siderophore + NADP(+) + H(+) = 2 a Fe(III)-siderophore + NADPH</text>
        <dbReference type="Rhea" id="RHEA:28795"/>
        <dbReference type="Rhea" id="RHEA-COMP:11342"/>
        <dbReference type="Rhea" id="RHEA-COMP:11344"/>
        <dbReference type="ChEBI" id="CHEBI:15378"/>
        <dbReference type="ChEBI" id="CHEBI:29033"/>
        <dbReference type="ChEBI" id="CHEBI:29034"/>
        <dbReference type="ChEBI" id="CHEBI:57783"/>
        <dbReference type="ChEBI" id="CHEBI:58349"/>
        <dbReference type="EC" id="1.16.1.9"/>
    </reaction>
</comment>
<gene>
    <name evidence="16" type="ORF">BT63DRAFT_441574</name>
</gene>
<feature type="compositionally biased region" description="Polar residues" evidence="13">
    <location>
        <begin position="417"/>
        <end position="441"/>
    </location>
</feature>
<evidence type="ECO:0000313" key="17">
    <source>
        <dbReference type="Proteomes" id="UP000799302"/>
    </source>
</evidence>
<keyword evidence="9" id="KW-0560">Oxidoreductase</keyword>
<keyword evidence="4" id="KW-0813">Transport</keyword>
<dbReference type="CDD" id="cd06186">
    <property type="entry name" value="NOX_Duox_like_FAD_NADP"/>
    <property type="match status" value="1"/>
</dbReference>
<dbReference type="InterPro" id="IPR017938">
    <property type="entry name" value="Riboflavin_synthase-like_b-brl"/>
</dbReference>
<dbReference type="InterPro" id="IPR013112">
    <property type="entry name" value="FAD-bd_8"/>
</dbReference>
<sequence length="677" mass="76322">MDGFSQYANLSGNPLWDLSENDPRCINVSCLAYILGYLDDQDRYSNDNYPLYAYWTTYFYCATVALFAIVYVNRRLRDGGAGSRFKEQAKAYWRMWIYRRITGKLGEQMDMSLGQLTIFIIATIFILVLPFAQGYFLRAYFRFGSPPLSVRCAMLISGLLPICIALAGKVNIVSCLTGISYAKLNVWHRYIALMIYILTIIHLVPHVIAPIREGGDIEFKDLLQEGRRERSGIILEVSFTLMLATSFPYFRNRFYEAFKFLHVFFAVAFFAFLTWHVTGEYLTPDFLWASVAILIGNFIARAVYRNRTTTSFNEFVQGYPTSLEILPGKMTRIVVQCPNKLRWRPGQHCYISIPGISKLQSHPFTIVSLSTPYLSAGPNDLVILMRAYSGFTKAVADLAKTPALNITNQPPKPSMPNTPSHSYSSSFPGTPNQSYSPSFPGTPDTSLTIAPSFNLPVELTMATRAWIDGPYGDFHPALERQYHGITLVGGGSGITAGLPWLVYIASRMRTAAHGLKGLHGEKLCKTRTLHLIWSIRDLDWIRWADRELTEALRDVMIANTQPQRNADGEKGRAFKLQISLFVTKSPTKAEMKTAVIDLYLRAGVDIYNPHARVEIRTGRPNYAGLLPNMLDRKRNMILTCGPVSQKIDLANSVAQLQSMVIQDQAMEISLHSETFGW</sequence>
<dbReference type="Proteomes" id="UP000799302">
    <property type="component" value="Unassembled WGS sequence"/>
</dbReference>
<dbReference type="PANTHER" id="PTHR32361">
    <property type="entry name" value="FERRIC/CUPRIC REDUCTASE TRANSMEMBRANE COMPONENT"/>
    <property type="match status" value="1"/>
</dbReference>
<keyword evidence="8 14" id="KW-1133">Transmembrane helix</keyword>
<dbReference type="OrthoDB" id="17725at2759"/>
<feature type="transmembrane region" description="Helical" evidence="14">
    <location>
        <begin position="287"/>
        <end position="304"/>
    </location>
</feature>
<dbReference type="PROSITE" id="PS51384">
    <property type="entry name" value="FAD_FR"/>
    <property type="match status" value="1"/>
</dbReference>
<comment type="similarity">
    <text evidence="2">Belongs to the ferric reductase (FRE) family.</text>
</comment>
<dbReference type="Pfam" id="PF08030">
    <property type="entry name" value="NAD_binding_6"/>
    <property type="match status" value="1"/>
</dbReference>
<dbReference type="InterPro" id="IPR039261">
    <property type="entry name" value="FNR_nucleotide-bd"/>
</dbReference>
<evidence type="ECO:0000256" key="3">
    <source>
        <dbReference type="ARBA" id="ARBA00012668"/>
    </source>
</evidence>
<dbReference type="GO" id="GO:0006879">
    <property type="term" value="P:intracellular iron ion homeostasis"/>
    <property type="evidence" value="ECO:0007669"/>
    <property type="project" value="TreeGrafter"/>
</dbReference>
<reference evidence="16" key="1">
    <citation type="journal article" date="2020" name="Stud. Mycol.">
        <title>101 Dothideomycetes genomes: a test case for predicting lifestyles and emergence of pathogens.</title>
        <authorList>
            <person name="Haridas S."/>
            <person name="Albert R."/>
            <person name="Binder M."/>
            <person name="Bloem J."/>
            <person name="Labutti K."/>
            <person name="Salamov A."/>
            <person name="Andreopoulos B."/>
            <person name="Baker S."/>
            <person name="Barry K."/>
            <person name="Bills G."/>
            <person name="Bluhm B."/>
            <person name="Cannon C."/>
            <person name="Castanera R."/>
            <person name="Culley D."/>
            <person name="Daum C."/>
            <person name="Ezra D."/>
            <person name="Gonzalez J."/>
            <person name="Henrissat B."/>
            <person name="Kuo A."/>
            <person name="Liang C."/>
            <person name="Lipzen A."/>
            <person name="Lutzoni F."/>
            <person name="Magnuson J."/>
            <person name="Mondo S."/>
            <person name="Nolan M."/>
            <person name="Ohm R."/>
            <person name="Pangilinan J."/>
            <person name="Park H.-J."/>
            <person name="Ramirez L."/>
            <person name="Alfaro M."/>
            <person name="Sun H."/>
            <person name="Tritt A."/>
            <person name="Yoshinaga Y."/>
            <person name="Zwiers L.-H."/>
            <person name="Turgeon B."/>
            <person name="Goodwin S."/>
            <person name="Spatafora J."/>
            <person name="Crous P."/>
            <person name="Grigoriev I."/>
        </authorList>
    </citation>
    <scope>NUCLEOTIDE SEQUENCE</scope>
    <source>
        <strain evidence="16">CBS 115976</strain>
    </source>
</reference>
<evidence type="ECO:0000256" key="2">
    <source>
        <dbReference type="ARBA" id="ARBA00006278"/>
    </source>
</evidence>
<dbReference type="SFLD" id="SFLDS00052">
    <property type="entry name" value="Ferric_Reductase_Domain"/>
    <property type="match status" value="1"/>
</dbReference>
<dbReference type="InterPro" id="IPR013130">
    <property type="entry name" value="Fe3_Rdtase_TM_dom"/>
</dbReference>
<dbReference type="AlphaFoldDB" id="A0A6A6U746"/>
<feature type="transmembrane region" description="Helical" evidence="14">
    <location>
        <begin position="148"/>
        <end position="170"/>
    </location>
</feature>
<evidence type="ECO:0000256" key="13">
    <source>
        <dbReference type="SAM" id="MobiDB-lite"/>
    </source>
</evidence>
<evidence type="ECO:0000256" key="8">
    <source>
        <dbReference type="ARBA" id="ARBA00022989"/>
    </source>
</evidence>
<evidence type="ECO:0000256" key="9">
    <source>
        <dbReference type="ARBA" id="ARBA00023002"/>
    </source>
</evidence>
<comment type="subcellular location">
    <subcellularLocation>
        <location evidence="1">Cell membrane</location>
        <topology evidence="1">Multi-pass membrane protein</topology>
    </subcellularLocation>
</comment>
<dbReference type="EC" id="1.16.1.9" evidence="3"/>
<feature type="transmembrane region" description="Helical" evidence="14">
    <location>
        <begin position="190"/>
        <end position="211"/>
    </location>
</feature>
<name>A0A6A6U746_9PEZI</name>
<feature type="transmembrane region" description="Helical" evidence="14">
    <location>
        <begin position="257"/>
        <end position="275"/>
    </location>
</feature>
<proteinExistence type="inferred from homology"/>
<keyword evidence="10" id="KW-0406">Ion transport</keyword>
<evidence type="ECO:0000256" key="4">
    <source>
        <dbReference type="ARBA" id="ARBA00022448"/>
    </source>
</evidence>
<dbReference type="SFLD" id="SFLDG01168">
    <property type="entry name" value="Ferric_reductase_subgroup_(FRE"/>
    <property type="match status" value="1"/>
</dbReference>
<dbReference type="PANTHER" id="PTHR32361:SF23">
    <property type="entry name" value="FERRIC-CHELATE REDUCTASE"/>
    <property type="match status" value="1"/>
</dbReference>
<dbReference type="InterPro" id="IPR017927">
    <property type="entry name" value="FAD-bd_FR_type"/>
</dbReference>
<protein>
    <recommendedName>
        <fullName evidence="3">ferric-chelate reductase (NADPH)</fullName>
        <ecNumber evidence="3">1.16.1.9</ecNumber>
    </recommendedName>
</protein>
<evidence type="ECO:0000313" key="16">
    <source>
        <dbReference type="EMBL" id="KAF2668069.1"/>
    </source>
</evidence>
<keyword evidence="6 14" id="KW-0812">Transmembrane</keyword>
<feature type="transmembrane region" description="Helical" evidence="14">
    <location>
        <begin position="231"/>
        <end position="250"/>
    </location>
</feature>
<keyword evidence="17" id="KW-1185">Reference proteome</keyword>
<organism evidence="16 17">
    <name type="scientific">Microthyrium microscopicum</name>
    <dbReference type="NCBI Taxonomy" id="703497"/>
    <lineage>
        <taxon>Eukaryota</taxon>
        <taxon>Fungi</taxon>
        <taxon>Dikarya</taxon>
        <taxon>Ascomycota</taxon>
        <taxon>Pezizomycotina</taxon>
        <taxon>Dothideomycetes</taxon>
        <taxon>Dothideomycetes incertae sedis</taxon>
        <taxon>Microthyriales</taxon>
        <taxon>Microthyriaceae</taxon>
        <taxon>Microthyrium</taxon>
    </lineage>
</organism>
<evidence type="ECO:0000256" key="11">
    <source>
        <dbReference type="ARBA" id="ARBA00023136"/>
    </source>
</evidence>
<dbReference type="InterPro" id="IPR051410">
    <property type="entry name" value="Ferric/Cupric_Reductase"/>
</dbReference>
<feature type="domain" description="FAD-binding FR-type" evidence="15">
    <location>
        <begin position="313"/>
        <end position="477"/>
    </location>
</feature>
<dbReference type="SUPFAM" id="SSF63380">
    <property type="entry name" value="Riboflavin synthase domain-like"/>
    <property type="match status" value="1"/>
</dbReference>
<evidence type="ECO:0000259" key="15">
    <source>
        <dbReference type="PROSITE" id="PS51384"/>
    </source>
</evidence>
<evidence type="ECO:0000256" key="14">
    <source>
        <dbReference type="SAM" id="Phobius"/>
    </source>
</evidence>
<accession>A0A6A6U746</accession>
<dbReference type="SUPFAM" id="SSF52343">
    <property type="entry name" value="Ferredoxin reductase-like, C-terminal NADP-linked domain"/>
    <property type="match status" value="1"/>
</dbReference>
<dbReference type="Gene3D" id="3.40.50.80">
    <property type="entry name" value="Nucleotide-binding domain of ferredoxin-NADP reductase (FNR) module"/>
    <property type="match status" value="1"/>
</dbReference>
<evidence type="ECO:0000256" key="5">
    <source>
        <dbReference type="ARBA" id="ARBA00022475"/>
    </source>
</evidence>
<keyword evidence="11 14" id="KW-0472">Membrane</keyword>
<evidence type="ECO:0000256" key="7">
    <source>
        <dbReference type="ARBA" id="ARBA00022982"/>
    </source>
</evidence>
<evidence type="ECO:0000256" key="1">
    <source>
        <dbReference type="ARBA" id="ARBA00004651"/>
    </source>
</evidence>
<dbReference type="Pfam" id="PF08022">
    <property type="entry name" value="FAD_binding_8"/>
    <property type="match status" value="1"/>
</dbReference>
<keyword evidence="5" id="KW-1003">Cell membrane</keyword>
<dbReference type="Pfam" id="PF01794">
    <property type="entry name" value="Ferric_reduct"/>
    <property type="match status" value="1"/>
</dbReference>
<feature type="region of interest" description="Disordered" evidence="13">
    <location>
        <begin position="405"/>
        <end position="441"/>
    </location>
</feature>
<evidence type="ECO:0000256" key="12">
    <source>
        <dbReference type="ARBA" id="ARBA00048483"/>
    </source>
</evidence>
<evidence type="ECO:0000256" key="6">
    <source>
        <dbReference type="ARBA" id="ARBA00022692"/>
    </source>
</evidence>
<dbReference type="GO" id="GO:0005886">
    <property type="term" value="C:plasma membrane"/>
    <property type="evidence" value="ECO:0007669"/>
    <property type="project" value="UniProtKB-SubCell"/>
</dbReference>
<dbReference type="GO" id="GO:0006826">
    <property type="term" value="P:iron ion transport"/>
    <property type="evidence" value="ECO:0007669"/>
    <property type="project" value="TreeGrafter"/>
</dbReference>
<evidence type="ECO:0000256" key="10">
    <source>
        <dbReference type="ARBA" id="ARBA00023065"/>
    </source>
</evidence>